<accession>A0A194AJP2</accession>
<comment type="catalytic activity">
    <reaction evidence="8 9">
        <text>(R)-4'-phosphopantetheine + ATP + H(+) = 3'-dephospho-CoA + diphosphate</text>
        <dbReference type="Rhea" id="RHEA:19801"/>
        <dbReference type="ChEBI" id="CHEBI:15378"/>
        <dbReference type="ChEBI" id="CHEBI:30616"/>
        <dbReference type="ChEBI" id="CHEBI:33019"/>
        <dbReference type="ChEBI" id="CHEBI:57328"/>
        <dbReference type="ChEBI" id="CHEBI:61723"/>
        <dbReference type="EC" id="2.7.7.3"/>
    </reaction>
</comment>
<dbReference type="Gene3D" id="3.40.50.620">
    <property type="entry name" value="HUPs"/>
    <property type="match status" value="1"/>
</dbReference>
<evidence type="ECO:0000256" key="7">
    <source>
        <dbReference type="ARBA" id="ARBA00022993"/>
    </source>
</evidence>
<feature type="site" description="Transition state stabilizer" evidence="9">
    <location>
        <position position="22"/>
    </location>
</feature>
<evidence type="ECO:0000256" key="9">
    <source>
        <dbReference type="HAMAP-Rule" id="MF_00151"/>
    </source>
</evidence>
<dbReference type="GO" id="GO:0004595">
    <property type="term" value="F:pantetheine-phosphate adenylyltransferase activity"/>
    <property type="evidence" value="ECO:0007669"/>
    <property type="project" value="UniProtKB-UniRule"/>
</dbReference>
<proteinExistence type="inferred from homology"/>
<evidence type="ECO:0000256" key="4">
    <source>
        <dbReference type="ARBA" id="ARBA00022741"/>
    </source>
</evidence>
<dbReference type="InterPro" id="IPR004821">
    <property type="entry name" value="Cyt_trans-like"/>
</dbReference>
<evidence type="ECO:0000256" key="5">
    <source>
        <dbReference type="ARBA" id="ARBA00022840"/>
    </source>
</evidence>
<comment type="cofactor">
    <cofactor evidence="9">
        <name>Mg(2+)</name>
        <dbReference type="ChEBI" id="CHEBI:18420"/>
    </cofactor>
</comment>
<evidence type="ECO:0000256" key="1">
    <source>
        <dbReference type="ARBA" id="ARBA00022490"/>
    </source>
</evidence>
<dbReference type="PANTHER" id="PTHR21342">
    <property type="entry name" value="PHOSPHOPANTETHEINE ADENYLYLTRANSFERASE"/>
    <property type="match status" value="1"/>
</dbReference>
<keyword evidence="1 9" id="KW-0963">Cytoplasm</keyword>
<feature type="binding site" evidence="9">
    <location>
        <position position="103"/>
    </location>
    <ligand>
        <name>ATP</name>
        <dbReference type="ChEBI" id="CHEBI:30616"/>
    </ligand>
</feature>
<gene>
    <name evidence="9" type="primary">coaD</name>
    <name evidence="11" type="ORF">DPF_2265</name>
</gene>
<comment type="similarity">
    <text evidence="9">Belongs to the bacterial CoaD family.</text>
</comment>
<feature type="binding site" evidence="9">
    <location>
        <position position="78"/>
    </location>
    <ligand>
        <name>substrate</name>
    </ligand>
</feature>
<dbReference type="PRINTS" id="PR01020">
    <property type="entry name" value="LPSBIOSNTHSS"/>
</dbReference>
<dbReference type="Proteomes" id="UP000095200">
    <property type="component" value="Unassembled WGS sequence"/>
</dbReference>
<dbReference type="Pfam" id="PF01467">
    <property type="entry name" value="CTP_transf_like"/>
    <property type="match status" value="1"/>
</dbReference>
<keyword evidence="5 9" id="KW-0067">ATP-binding</keyword>
<feature type="binding site" evidence="9">
    <location>
        <position position="92"/>
    </location>
    <ligand>
        <name>substrate</name>
    </ligand>
</feature>
<evidence type="ECO:0000256" key="6">
    <source>
        <dbReference type="ARBA" id="ARBA00022842"/>
    </source>
</evidence>
<protein>
    <recommendedName>
        <fullName evidence="9">Phosphopantetheine adenylyltransferase</fullName>
        <ecNumber evidence="9">2.7.7.3</ecNumber>
    </recommendedName>
    <alternativeName>
        <fullName evidence="9">Dephospho-CoA pyrophosphorylase</fullName>
    </alternativeName>
    <alternativeName>
        <fullName evidence="9">Pantetheine-phosphate adenylyltransferase</fullName>
        <shortName evidence="9">PPAT</shortName>
    </alternativeName>
</protein>
<keyword evidence="2 9" id="KW-0808">Transferase</keyword>
<keyword evidence="6 9" id="KW-0460">Magnesium</keyword>
<dbReference type="RefSeq" id="WP_069859750.1">
    <property type="nucleotide sequence ID" value="NZ_BDFE01000017.1"/>
</dbReference>
<keyword evidence="12" id="KW-1185">Reference proteome</keyword>
<dbReference type="InterPro" id="IPR014729">
    <property type="entry name" value="Rossmann-like_a/b/a_fold"/>
</dbReference>
<dbReference type="OrthoDB" id="9806661at2"/>
<dbReference type="InterPro" id="IPR001980">
    <property type="entry name" value="PPAT"/>
</dbReference>
<dbReference type="GO" id="GO:0015937">
    <property type="term" value="P:coenzyme A biosynthetic process"/>
    <property type="evidence" value="ECO:0007669"/>
    <property type="project" value="UniProtKB-UniRule"/>
</dbReference>
<evidence type="ECO:0000256" key="2">
    <source>
        <dbReference type="ARBA" id="ARBA00022679"/>
    </source>
</evidence>
<evidence type="ECO:0000256" key="8">
    <source>
        <dbReference type="ARBA" id="ARBA00029346"/>
    </source>
</evidence>
<dbReference type="AlphaFoldDB" id="A0A194AJP2"/>
<feature type="binding site" evidence="9">
    <location>
        <position position="46"/>
    </location>
    <ligand>
        <name>substrate</name>
    </ligand>
</feature>
<reference evidence="12" key="1">
    <citation type="submission" date="2016-06" db="EMBL/GenBank/DDBJ databases">
        <title>Draft genome sequence of Desulfoplanes formicivorans strain Pf12B.</title>
        <authorList>
            <person name="Watanabe M."/>
            <person name="Kojima H."/>
            <person name="Fukui M."/>
        </authorList>
    </citation>
    <scope>NUCLEOTIDE SEQUENCE [LARGE SCALE GENOMIC DNA]</scope>
    <source>
        <strain evidence="12">Pf12B</strain>
    </source>
</reference>
<feature type="binding site" evidence="9">
    <location>
        <begin position="14"/>
        <end position="15"/>
    </location>
    <ligand>
        <name>ATP</name>
        <dbReference type="ChEBI" id="CHEBI:30616"/>
    </ligand>
</feature>
<feature type="binding site" evidence="9">
    <location>
        <begin position="128"/>
        <end position="134"/>
    </location>
    <ligand>
        <name>ATP</name>
        <dbReference type="ChEBI" id="CHEBI:30616"/>
    </ligand>
</feature>
<dbReference type="HAMAP" id="MF_00151">
    <property type="entry name" value="PPAT_bact"/>
    <property type="match status" value="1"/>
</dbReference>
<comment type="subcellular location">
    <subcellularLocation>
        <location evidence="9">Cytoplasm</location>
    </subcellularLocation>
</comment>
<comment type="caution">
    <text evidence="11">The sequence shown here is derived from an EMBL/GenBank/DDBJ whole genome shotgun (WGS) entry which is preliminary data.</text>
</comment>
<keyword evidence="7 9" id="KW-0173">Coenzyme A biosynthesis</keyword>
<comment type="pathway">
    <text evidence="9">Cofactor biosynthesis; coenzyme A biosynthesis; CoA from (R)-pantothenate: step 4/5.</text>
</comment>
<dbReference type="SUPFAM" id="SSF52374">
    <property type="entry name" value="Nucleotidylyl transferase"/>
    <property type="match status" value="1"/>
</dbReference>
<dbReference type="PANTHER" id="PTHR21342:SF1">
    <property type="entry name" value="PHOSPHOPANTETHEINE ADENYLYLTRANSFERASE"/>
    <property type="match status" value="1"/>
</dbReference>
<comment type="function">
    <text evidence="9">Reversibly transfers an adenylyl group from ATP to 4'-phosphopantetheine, yielding dephospho-CoA (dPCoA) and pyrophosphate.</text>
</comment>
<feature type="binding site" evidence="9">
    <location>
        <position position="14"/>
    </location>
    <ligand>
        <name>substrate</name>
    </ligand>
</feature>
<dbReference type="NCBIfam" id="TIGR00125">
    <property type="entry name" value="cyt_tran_rel"/>
    <property type="match status" value="1"/>
</dbReference>
<sequence length="170" mass="19406">MGASGRRIAIYPGTFDPLTNGHVSLIRRGFDIFDGVLVAVAADTGKKTLFSLDERVRMVREVFAREPRVTVEPFAGLLMDFVRRKKCKAILRGLRAVSDFEYEFQMGLMNRRLHQGAQTIYMMTDYKWLYISSTIIKNVAELGGDIRGLVPDSVEKQLIRRYQELREGKA</sequence>
<organism evidence="11 12">
    <name type="scientific">Desulfoplanes formicivorans</name>
    <dbReference type="NCBI Taxonomy" id="1592317"/>
    <lineage>
        <taxon>Bacteria</taxon>
        <taxon>Pseudomonadati</taxon>
        <taxon>Thermodesulfobacteriota</taxon>
        <taxon>Desulfovibrionia</taxon>
        <taxon>Desulfovibrionales</taxon>
        <taxon>Desulfoplanaceae</taxon>
        <taxon>Desulfoplanes</taxon>
    </lineage>
</organism>
<dbReference type="STRING" id="1592317.DPF_2265"/>
<evidence type="ECO:0000313" key="12">
    <source>
        <dbReference type="Proteomes" id="UP000095200"/>
    </source>
</evidence>
<dbReference type="CDD" id="cd02163">
    <property type="entry name" value="PPAT"/>
    <property type="match status" value="1"/>
</dbReference>
<evidence type="ECO:0000256" key="3">
    <source>
        <dbReference type="ARBA" id="ARBA00022695"/>
    </source>
</evidence>
<feature type="binding site" evidence="9">
    <location>
        <position position="22"/>
    </location>
    <ligand>
        <name>ATP</name>
        <dbReference type="ChEBI" id="CHEBI:30616"/>
    </ligand>
</feature>
<feature type="domain" description="Cytidyltransferase-like" evidence="10">
    <location>
        <begin position="10"/>
        <end position="138"/>
    </location>
</feature>
<evidence type="ECO:0000259" key="10">
    <source>
        <dbReference type="Pfam" id="PF01467"/>
    </source>
</evidence>
<name>A0A194AJP2_9BACT</name>
<feature type="binding site" evidence="9">
    <location>
        <begin position="93"/>
        <end position="95"/>
    </location>
    <ligand>
        <name>ATP</name>
        <dbReference type="ChEBI" id="CHEBI:30616"/>
    </ligand>
</feature>
<dbReference type="UniPathway" id="UPA00241">
    <property type="reaction ID" value="UER00355"/>
</dbReference>
<dbReference type="GO" id="GO:0005737">
    <property type="term" value="C:cytoplasm"/>
    <property type="evidence" value="ECO:0007669"/>
    <property type="project" value="UniProtKB-SubCell"/>
</dbReference>
<dbReference type="EC" id="2.7.7.3" evidence="9"/>
<dbReference type="NCBIfam" id="TIGR01510">
    <property type="entry name" value="coaD_prev_kdtB"/>
    <property type="match status" value="1"/>
</dbReference>
<keyword evidence="3 9" id="KW-0548">Nucleotidyltransferase</keyword>
<keyword evidence="4 9" id="KW-0547">Nucleotide-binding</keyword>
<dbReference type="EMBL" id="BDFE01000017">
    <property type="protein sequence ID" value="GAU09538.1"/>
    <property type="molecule type" value="Genomic_DNA"/>
</dbReference>
<comment type="subunit">
    <text evidence="9">Homohexamer.</text>
</comment>
<evidence type="ECO:0000313" key="11">
    <source>
        <dbReference type="EMBL" id="GAU09538.1"/>
    </source>
</evidence>
<dbReference type="GO" id="GO:0005524">
    <property type="term" value="F:ATP binding"/>
    <property type="evidence" value="ECO:0007669"/>
    <property type="project" value="UniProtKB-KW"/>
</dbReference>